<dbReference type="CDD" id="cd06661">
    <property type="entry name" value="GGCT_like"/>
    <property type="match status" value="1"/>
</dbReference>
<dbReference type="InterPro" id="IPR036568">
    <property type="entry name" value="GGCT-like_sf"/>
</dbReference>
<dbReference type="GO" id="GO:0016740">
    <property type="term" value="F:transferase activity"/>
    <property type="evidence" value="ECO:0007669"/>
    <property type="project" value="UniProtKB-KW"/>
</dbReference>
<accession>A0AAE0NKW0</accession>
<comment type="caution">
    <text evidence="6">The sequence shown here is derived from an EMBL/GenBank/DDBJ whole genome shotgun (WGS) entry which is preliminary data.</text>
</comment>
<dbReference type="SUPFAM" id="SSF110857">
    <property type="entry name" value="Gamma-glutamyl cyclotransferase-like"/>
    <property type="match status" value="1"/>
</dbReference>
<dbReference type="EMBL" id="JAULSN010000001">
    <property type="protein sequence ID" value="KAK3383427.1"/>
    <property type="molecule type" value="Genomic_DNA"/>
</dbReference>
<gene>
    <name evidence="6" type="ORF">B0T24DRAFT_654077</name>
</gene>
<dbReference type="Gene3D" id="3.10.490.10">
    <property type="entry name" value="Gamma-glutamyl cyclotransferase-like"/>
    <property type="match status" value="1"/>
</dbReference>
<dbReference type="Proteomes" id="UP001287356">
    <property type="component" value="Unassembled WGS sequence"/>
</dbReference>
<evidence type="ECO:0000313" key="6">
    <source>
        <dbReference type="EMBL" id="KAK3383427.1"/>
    </source>
</evidence>
<dbReference type="PANTHER" id="PTHR31544:SF2">
    <property type="entry name" value="AIG2-LIKE PROTEIN D"/>
    <property type="match status" value="1"/>
</dbReference>
<evidence type="ECO:0000256" key="1">
    <source>
        <dbReference type="ARBA" id="ARBA00008861"/>
    </source>
</evidence>
<reference evidence="6" key="1">
    <citation type="journal article" date="2023" name="Mol. Phylogenet. Evol.">
        <title>Genome-scale phylogeny and comparative genomics of the fungal order Sordariales.</title>
        <authorList>
            <person name="Hensen N."/>
            <person name="Bonometti L."/>
            <person name="Westerberg I."/>
            <person name="Brannstrom I.O."/>
            <person name="Guillou S."/>
            <person name="Cros-Aarteil S."/>
            <person name="Calhoun S."/>
            <person name="Haridas S."/>
            <person name="Kuo A."/>
            <person name="Mondo S."/>
            <person name="Pangilinan J."/>
            <person name="Riley R."/>
            <person name="LaButti K."/>
            <person name="Andreopoulos B."/>
            <person name="Lipzen A."/>
            <person name="Chen C."/>
            <person name="Yan M."/>
            <person name="Daum C."/>
            <person name="Ng V."/>
            <person name="Clum A."/>
            <person name="Steindorff A."/>
            <person name="Ohm R.A."/>
            <person name="Martin F."/>
            <person name="Silar P."/>
            <person name="Natvig D.O."/>
            <person name="Lalanne C."/>
            <person name="Gautier V."/>
            <person name="Ament-Velasquez S.L."/>
            <person name="Kruys A."/>
            <person name="Hutchinson M.I."/>
            <person name="Powell A.J."/>
            <person name="Barry K."/>
            <person name="Miller A.N."/>
            <person name="Grigoriev I.V."/>
            <person name="Debuchy R."/>
            <person name="Gladieux P."/>
            <person name="Hiltunen Thoren M."/>
            <person name="Johannesson H."/>
        </authorList>
    </citation>
    <scope>NUCLEOTIDE SEQUENCE</scope>
    <source>
        <strain evidence="6">CBS 958.72</strain>
    </source>
</reference>
<dbReference type="InterPro" id="IPR013024">
    <property type="entry name" value="GGCT-like"/>
</dbReference>
<dbReference type="InterPro" id="IPR045038">
    <property type="entry name" value="AIG2-like"/>
</dbReference>
<feature type="domain" description="Gamma-glutamylcyclotransferase AIG2-like" evidence="5">
    <location>
        <begin position="77"/>
        <end position="175"/>
    </location>
</feature>
<dbReference type="InterPro" id="IPR009288">
    <property type="entry name" value="AIG2-like_dom"/>
</dbReference>
<reference evidence="6" key="2">
    <citation type="submission" date="2023-06" db="EMBL/GenBank/DDBJ databases">
        <authorList>
            <consortium name="Lawrence Berkeley National Laboratory"/>
            <person name="Haridas S."/>
            <person name="Hensen N."/>
            <person name="Bonometti L."/>
            <person name="Westerberg I."/>
            <person name="Brannstrom I.O."/>
            <person name="Guillou S."/>
            <person name="Cros-Aarteil S."/>
            <person name="Calhoun S."/>
            <person name="Kuo A."/>
            <person name="Mondo S."/>
            <person name="Pangilinan J."/>
            <person name="Riley R."/>
            <person name="Labutti K."/>
            <person name="Andreopoulos B."/>
            <person name="Lipzen A."/>
            <person name="Chen C."/>
            <person name="Yanf M."/>
            <person name="Daum C."/>
            <person name="Ng V."/>
            <person name="Clum A."/>
            <person name="Steindorff A."/>
            <person name="Ohm R."/>
            <person name="Martin F."/>
            <person name="Silar P."/>
            <person name="Natvig D."/>
            <person name="Lalanne C."/>
            <person name="Gautier V."/>
            <person name="Ament-Velasquez S.L."/>
            <person name="Kruys A."/>
            <person name="Hutchinson M.I."/>
            <person name="Powell A.J."/>
            <person name="Barry K."/>
            <person name="Miller A.N."/>
            <person name="Grigoriev I.V."/>
            <person name="Debuchy R."/>
            <person name="Gladieux P."/>
            <person name="Thoren M.H."/>
            <person name="Johannesson H."/>
        </authorList>
    </citation>
    <scope>NUCLEOTIDE SEQUENCE</scope>
    <source>
        <strain evidence="6">CBS 958.72</strain>
    </source>
</reference>
<dbReference type="AlphaFoldDB" id="A0AAE0NKW0"/>
<keyword evidence="2" id="KW-0808">Transferase</keyword>
<evidence type="ECO:0000256" key="4">
    <source>
        <dbReference type="SAM" id="MobiDB-lite"/>
    </source>
</evidence>
<feature type="region of interest" description="Disordered" evidence="4">
    <location>
        <begin position="18"/>
        <end position="72"/>
    </location>
</feature>
<evidence type="ECO:0000259" key="5">
    <source>
        <dbReference type="Pfam" id="PF06094"/>
    </source>
</evidence>
<name>A0AAE0NKW0_9PEZI</name>
<dbReference type="Pfam" id="PF06094">
    <property type="entry name" value="GGACT"/>
    <property type="match status" value="1"/>
</dbReference>
<sequence>MPSAPSERLSRAASWGWCACSSSSSSPNNNAHAGSSTSSKEDPQQENISGAGPASPACPCTAEDGGGPNNKPKRLGLFAYGTLTMDVVMKTLLDRVPPSQLTAAPGWRAAGLPGLPYPGLVRDATASAPGRVYHDLTAHEWLILDAFEDDTYDVAAVALADGQGQQRAVAYVWPAETPALASTWTPEAVDVAAYVSRCGAWRREWEASNLRVSE</sequence>
<evidence type="ECO:0000313" key="7">
    <source>
        <dbReference type="Proteomes" id="UP001287356"/>
    </source>
</evidence>
<evidence type="ECO:0000256" key="2">
    <source>
        <dbReference type="ARBA" id="ARBA00022679"/>
    </source>
</evidence>
<comment type="similarity">
    <text evidence="1">Belongs to the gamma-glutamylcyclotransferase family.</text>
</comment>
<dbReference type="PANTHER" id="PTHR31544">
    <property type="entry name" value="AIG2-LIKE PROTEIN D"/>
    <property type="match status" value="1"/>
</dbReference>
<proteinExistence type="inferred from homology"/>
<evidence type="ECO:0000256" key="3">
    <source>
        <dbReference type="ARBA" id="ARBA00030602"/>
    </source>
</evidence>
<feature type="compositionally biased region" description="Low complexity" evidence="4">
    <location>
        <begin position="18"/>
        <end position="36"/>
    </location>
</feature>
<protein>
    <recommendedName>
        <fullName evidence="3">Putative gamma-glutamylcyclotransferase</fullName>
    </recommendedName>
</protein>
<keyword evidence="7" id="KW-1185">Reference proteome</keyword>
<organism evidence="6 7">
    <name type="scientific">Lasiosphaeria ovina</name>
    <dbReference type="NCBI Taxonomy" id="92902"/>
    <lineage>
        <taxon>Eukaryota</taxon>
        <taxon>Fungi</taxon>
        <taxon>Dikarya</taxon>
        <taxon>Ascomycota</taxon>
        <taxon>Pezizomycotina</taxon>
        <taxon>Sordariomycetes</taxon>
        <taxon>Sordariomycetidae</taxon>
        <taxon>Sordariales</taxon>
        <taxon>Lasiosphaeriaceae</taxon>
        <taxon>Lasiosphaeria</taxon>
    </lineage>
</organism>